<evidence type="ECO:0000313" key="2">
    <source>
        <dbReference type="EMBL" id="MDQ0216319.1"/>
    </source>
</evidence>
<accession>A0AAJ1T0H0</accession>
<proteinExistence type="predicted"/>
<dbReference type="EMBL" id="JAUSUC010000044">
    <property type="protein sequence ID" value="MDQ0216319.1"/>
    <property type="molecule type" value="Genomic_DNA"/>
</dbReference>
<name>A0AAJ1T0H0_9BACI</name>
<evidence type="ECO:0000256" key="1">
    <source>
        <dbReference type="SAM" id="Phobius"/>
    </source>
</evidence>
<comment type="caution">
    <text evidence="2">The sequence shown here is derived from an EMBL/GenBank/DDBJ whole genome shotgun (WGS) entry which is preliminary data.</text>
</comment>
<protein>
    <submittedName>
        <fullName evidence="2">Uncharacterized protein</fullName>
    </submittedName>
</protein>
<feature type="transmembrane region" description="Helical" evidence="1">
    <location>
        <begin position="6"/>
        <end position="26"/>
    </location>
</feature>
<sequence>MESILAIGSAVLFVILMLGAIYAHIFRAHQSILQWLSLHELATSVVYL</sequence>
<keyword evidence="1" id="KW-0812">Transmembrane</keyword>
<keyword evidence="1" id="KW-1133">Transmembrane helix</keyword>
<gene>
    <name evidence="2" type="ORF">J2S13_002760</name>
</gene>
<keyword evidence="1" id="KW-0472">Membrane</keyword>
<keyword evidence="3" id="KW-1185">Reference proteome</keyword>
<evidence type="ECO:0000313" key="3">
    <source>
        <dbReference type="Proteomes" id="UP001237207"/>
    </source>
</evidence>
<dbReference type="Proteomes" id="UP001237207">
    <property type="component" value="Unassembled WGS sequence"/>
</dbReference>
<organism evidence="2 3">
    <name type="scientific">Oikeobacillus pervagus</name>
    <dbReference type="NCBI Taxonomy" id="1325931"/>
    <lineage>
        <taxon>Bacteria</taxon>
        <taxon>Bacillati</taxon>
        <taxon>Bacillota</taxon>
        <taxon>Bacilli</taxon>
        <taxon>Bacillales</taxon>
        <taxon>Bacillaceae</taxon>
        <taxon>Oikeobacillus</taxon>
    </lineage>
</organism>
<dbReference type="AlphaFoldDB" id="A0AAJ1T0H0"/>
<reference evidence="2" key="1">
    <citation type="submission" date="2023-07" db="EMBL/GenBank/DDBJ databases">
        <title>Genomic Encyclopedia of Type Strains, Phase IV (KMG-IV): sequencing the most valuable type-strain genomes for metagenomic binning, comparative biology and taxonomic classification.</title>
        <authorList>
            <person name="Goeker M."/>
        </authorList>
    </citation>
    <scope>NUCLEOTIDE SEQUENCE</scope>
    <source>
        <strain evidence="2">DSM 23947</strain>
    </source>
</reference>